<organism evidence="1 2">
    <name type="scientific">Ambispora gerdemannii</name>
    <dbReference type="NCBI Taxonomy" id="144530"/>
    <lineage>
        <taxon>Eukaryota</taxon>
        <taxon>Fungi</taxon>
        <taxon>Fungi incertae sedis</taxon>
        <taxon>Mucoromycota</taxon>
        <taxon>Glomeromycotina</taxon>
        <taxon>Glomeromycetes</taxon>
        <taxon>Archaeosporales</taxon>
        <taxon>Ambisporaceae</taxon>
        <taxon>Ambispora</taxon>
    </lineage>
</organism>
<evidence type="ECO:0000313" key="2">
    <source>
        <dbReference type="Proteomes" id="UP000789831"/>
    </source>
</evidence>
<keyword evidence="2" id="KW-1185">Reference proteome</keyword>
<reference evidence="1" key="1">
    <citation type="submission" date="2021-06" db="EMBL/GenBank/DDBJ databases">
        <authorList>
            <person name="Kallberg Y."/>
            <person name="Tangrot J."/>
            <person name="Rosling A."/>
        </authorList>
    </citation>
    <scope>NUCLEOTIDE SEQUENCE</scope>
    <source>
        <strain evidence="1">MT106</strain>
    </source>
</reference>
<gene>
    <name evidence="1" type="ORF">AGERDE_LOCUS12829</name>
</gene>
<dbReference type="EMBL" id="CAJVPL010011715">
    <property type="protein sequence ID" value="CAG8684840.1"/>
    <property type="molecule type" value="Genomic_DNA"/>
</dbReference>
<protein>
    <submittedName>
        <fullName evidence="1">3571_t:CDS:1</fullName>
    </submittedName>
</protein>
<dbReference type="Proteomes" id="UP000789831">
    <property type="component" value="Unassembled WGS sequence"/>
</dbReference>
<comment type="caution">
    <text evidence="1">The sequence shown here is derived from an EMBL/GenBank/DDBJ whole genome shotgun (WGS) entry which is preliminary data.</text>
</comment>
<sequence length="222" mass="26519">MNTTFCSSNEQQELAEIALALRMPEPHLKEDYKNNPNLRVGYLYTNYKREEIKIPDESSQNKPLTKSARIKKNIKNIELSSDYLSRLDYGDIRVSAKFQEVFKNEFNKYFEIEVNDYPRRIEDKLRKKELNLDDNISDEIIVDARFEDYDIMALEFAKRGRDIPFERSGSESKFRPAITQVLREYKPISDKLLKEKKKLEEQKGSYTFTIKDEYRYTEDYEE</sequence>
<proteinExistence type="predicted"/>
<accession>A0A9N9HKM4</accession>
<evidence type="ECO:0000313" key="1">
    <source>
        <dbReference type="EMBL" id="CAG8684840.1"/>
    </source>
</evidence>
<name>A0A9N9HKM4_9GLOM</name>
<feature type="non-terminal residue" evidence="1">
    <location>
        <position position="1"/>
    </location>
</feature>
<dbReference type="AlphaFoldDB" id="A0A9N9HKM4"/>